<gene>
    <name evidence="2" type="ORF">PENTCL1PPCAC_18690</name>
</gene>
<evidence type="ECO:0000256" key="1">
    <source>
        <dbReference type="SAM" id="MobiDB-lite"/>
    </source>
</evidence>
<comment type="caution">
    <text evidence="2">The sequence shown here is derived from an EMBL/GenBank/DDBJ whole genome shotgun (WGS) entry which is preliminary data.</text>
</comment>
<dbReference type="EMBL" id="BTSX01000004">
    <property type="protein sequence ID" value="GMS96515.1"/>
    <property type="molecule type" value="Genomic_DNA"/>
</dbReference>
<proteinExistence type="predicted"/>
<accession>A0AAV5TPY0</accession>
<evidence type="ECO:0008006" key="4">
    <source>
        <dbReference type="Google" id="ProtNLM"/>
    </source>
</evidence>
<evidence type="ECO:0000313" key="3">
    <source>
        <dbReference type="Proteomes" id="UP001432027"/>
    </source>
</evidence>
<feature type="non-terminal residue" evidence="2">
    <location>
        <position position="1"/>
    </location>
</feature>
<protein>
    <recommendedName>
        <fullName evidence="4">Homeobox domain-containing protein</fullName>
    </recommendedName>
</protein>
<sequence>LFADGKRRFSGMGDVKYAVVRVQGEQRMIDLFTLLVNNGYSDVSFVSSLAHTILNTETTASQEEASTSRVSSSSAASAAHVSTTTAIVQPQPPPTTPVQQQQGMSTPKQAETPQRDSSVSSPPPANAADLLQSLFDRNAVEDHVAYSAHHQPWVLPTGEIPSSPTSIVRPMIAGMPTGLMPPSGFVGGSAPPEFAGASAVQLVRSMNYNGVDGAGRKMPYIVRMKGWQRKMLRDAMATGRLPTGDELTELCARAQVTETQAIRFFRKRKFTDNNGQTAGGGPYQMDDDDDGMRGDSPEIYQQTPKDELE</sequence>
<feature type="region of interest" description="Disordered" evidence="1">
    <location>
        <begin position="58"/>
        <end position="127"/>
    </location>
</feature>
<feature type="region of interest" description="Disordered" evidence="1">
    <location>
        <begin position="269"/>
        <end position="309"/>
    </location>
</feature>
<dbReference type="Proteomes" id="UP001432027">
    <property type="component" value="Unassembled WGS sequence"/>
</dbReference>
<evidence type="ECO:0000313" key="2">
    <source>
        <dbReference type="EMBL" id="GMS96515.1"/>
    </source>
</evidence>
<keyword evidence="3" id="KW-1185">Reference proteome</keyword>
<feature type="compositionally biased region" description="Polar residues" evidence="1">
    <location>
        <begin position="103"/>
        <end position="116"/>
    </location>
</feature>
<name>A0AAV5TPY0_9BILA</name>
<reference evidence="2" key="1">
    <citation type="submission" date="2023-10" db="EMBL/GenBank/DDBJ databases">
        <title>Genome assembly of Pristionchus species.</title>
        <authorList>
            <person name="Yoshida K."/>
            <person name="Sommer R.J."/>
        </authorList>
    </citation>
    <scope>NUCLEOTIDE SEQUENCE</scope>
    <source>
        <strain evidence="2">RS0144</strain>
    </source>
</reference>
<dbReference type="AlphaFoldDB" id="A0AAV5TPY0"/>
<feature type="compositionally biased region" description="Low complexity" evidence="1">
    <location>
        <begin position="58"/>
        <end position="89"/>
    </location>
</feature>
<organism evidence="2 3">
    <name type="scientific">Pristionchus entomophagus</name>
    <dbReference type="NCBI Taxonomy" id="358040"/>
    <lineage>
        <taxon>Eukaryota</taxon>
        <taxon>Metazoa</taxon>
        <taxon>Ecdysozoa</taxon>
        <taxon>Nematoda</taxon>
        <taxon>Chromadorea</taxon>
        <taxon>Rhabditida</taxon>
        <taxon>Rhabditina</taxon>
        <taxon>Diplogasteromorpha</taxon>
        <taxon>Diplogasteroidea</taxon>
        <taxon>Neodiplogasteridae</taxon>
        <taxon>Pristionchus</taxon>
    </lineage>
</organism>